<dbReference type="InterPro" id="IPR051419">
    <property type="entry name" value="Lys/N-term_MeTrsfase_sf"/>
</dbReference>
<evidence type="ECO:0000256" key="3">
    <source>
        <dbReference type="ARBA" id="ARBA00022679"/>
    </source>
</evidence>
<dbReference type="GO" id="GO:0008168">
    <property type="term" value="F:methyltransferase activity"/>
    <property type="evidence" value="ECO:0007669"/>
    <property type="project" value="UniProtKB-KW"/>
</dbReference>
<sequence length="536" mass="59835">MPTDIKRKAHSGASNSPGKGGAETEDENLKDLLNNKRQKGEEDSGGIVGDAESRSPSASKKRPAPKYGSKEYWNARYKSHVTGARECAQLEKDCTADVNGDGYVLDGVLLSKEAIEPGHEWYFSYDELRPLIMPLILGSMDKEVVESDYDEDEDAESWVEEEDKGDNGEMEEEDGDNDSIITENYREGTRVAVQSKCEEKSDNPSIVIDQPSTLTLGDYSNDNELPGELDLTKRKPKRILEVGCGDKPLGSSLASDLISMQTDMGIDAQLLVGEVTCIDYSDIVVQRLNKQRLDGEESHPSNNYASTLKKSETLQPTFQVMDARSLPFLSNTYDLILEKGTLDAMLSDEEEGLSNCIKIVKEMARVTSEGGSILIVSHLNANEPKGMAWLQDVVFRGLKDDFVERRQFYRERRKATQAKLSDDKKKAETSENDNSKDEDDEKEYVWSVEVHGGDGQYLDENGDEIEDVDEDVIPIYGPAVYIVKKRSVPASIAKELFGKKRERRSAEDVKDSEHEEEGELVEMPPVKLTYMTYGGD</sequence>
<gene>
    <name evidence="6" type="ORF">ACHAW5_009599</name>
</gene>
<dbReference type="EMBL" id="JALLAZ020001798">
    <property type="protein sequence ID" value="KAL3763598.1"/>
    <property type="molecule type" value="Genomic_DNA"/>
</dbReference>
<feature type="compositionally biased region" description="Polar residues" evidence="4">
    <location>
        <begin position="210"/>
        <end position="221"/>
    </location>
</feature>
<evidence type="ECO:0000256" key="4">
    <source>
        <dbReference type="SAM" id="MobiDB-lite"/>
    </source>
</evidence>
<dbReference type="PANTHER" id="PTHR12176">
    <property type="entry name" value="SAM-DEPENDENT METHYLTRANSFERASE SUPERFAMILY PROTEIN"/>
    <property type="match status" value="1"/>
</dbReference>
<evidence type="ECO:0000256" key="1">
    <source>
        <dbReference type="ARBA" id="ARBA00008361"/>
    </source>
</evidence>
<evidence type="ECO:0000259" key="5">
    <source>
        <dbReference type="Pfam" id="PF08241"/>
    </source>
</evidence>
<feature type="compositionally biased region" description="Basic and acidic residues" evidence="4">
    <location>
        <begin position="27"/>
        <end position="42"/>
    </location>
</feature>
<dbReference type="PANTHER" id="PTHR12176:SF80">
    <property type="entry name" value="EEF1A LYSINE METHYLTRANSFERASE 4"/>
    <property type="match status" value="1"/>
</dbReference>
<evidence type="ECO:0000313" key="7">
    <source>
        <dbReference type="Proteomes" id="UP001530315"/>
    </source>
</evidence>
<dbReference type="InterPro" id="IPR013216">
    <property type="entry name" value="Methyltransf_11"/>
</dbReference>
<reference evidence="6 7" key="1">
    <citation type="submission" date="2024-10" db="EMBL/GenBank/DDBJ databases">
        <title>Updated reference genomes for cyclostephanoid diatoms.</title>
        <authorList>
            <person name="Roberts W.R."/>
            <person name="Alverson A.J."/>
        </authorList>
    </citation>
    <scope>NUCLEOTIDE SEQUENCE [LARGE SCALE GENOMIC DNA]</scope>
    <source>
        <strain evidence="6 7">AJA276-08</strain>
    </source>
</reference>
<keyword evidence="2" id="KW-0489">Methyltransferase</keyword>
<dbReference type="InterPro" id="IPR029063">
    <property type="entry name" value="SAM-dependent_MTases_sf"/>
</dbReference>
<feature type="region of interest" description="Disordered" evidence="4">
    <location>
        <begin position="201"/>
        <end position="221"/>
    </location>
</feature>
<proteinExistence type="inferred from homology"/>
<dbReference type="AlphaFoldDB" id="A0ABD3ML62"/>
<feature type="region of interest" description="Disordered" evidence="4">
    <location>
        <begin position="1"/>
        <end position="67"/>
    </location>
</feature>
<feature type="compositionally biased region" description="Basic and acidic residues" evidence="4">
    <location>
        <begin position="499"/>
        <end position="513"/>
    </location>
</feature>
<dbReference type="CDD" id="cd02440">
    <property type="entry name" value="AdoMet_MTases"/>
    <property type="match status" value="1"/>
</dbReference>
<feature type="domain" description="Methyltransferase type 11" evidence="5">
    <location>
        <begin position="273"/>
        <end position="375"/>
    </location>
</feature>
<evidence type="ECO:0000313" key="6">
    <source>
        <dbReference type="EMBL" id="KAL3763598.1"/>
    </source>
</evidence>
<feature type="region of interest" description="Disordered" evidence="4">
    <location>
        <begin position="499"/>
        <end position="522"/>
    </location>
</feature>
<name>A0ABD3ML62_9STRA</name>
<dbReference type="Gene3D" id="3.40.50.150">
    <property type="entry name" value="Vaccinia Virus protein VP39"/>
    <property type="match status" value="1"/>
</dbReference>
<accession>A0ABD3ML62</accession>
<feature type="region of interest" description="Disordered" evidence="4">
    <location>
        <begin position="146"/>
        <end position="180"/>
    </location>
</feature>
<protein>
    <recommendedName>
        <fullName evidence="5">Methyltransferase type 11 domain-containing protein</fullName>
    </recommendedName>
</protein>
<comment type="caution">
    <text evidence="6">The sequence shown here is derived from an EMBL/GenBank/DDBJ whole genome shotgun (WGS) entry which is preliminary data.</text>
</comment>
<dbReference type="SUPFAM" id="SSF53335">
    <property type="entry name" value="S-adenosyl-L-methionine-dependent methyltransferases"/>
    <property type="match status" value="1"/>
</dbReference>
<dbReference type="GO" id="GO:0032259">
    <property type="term" value="P:methylation"/>
    <property type="evidence" value="ECO:0007669"/>
    <property type="project" value="UniProtKB-KW"/>
</dbReference>
<feature type="compositionally biased region" description="Basic and acidic residues" evidence="4">
    <location>
        <begin position="420"/>
        <end position="435"/>
    </location>
</feature>
<evidence type="ECO:0000256" key="2">
    <source>
        <dbReference type="ARBA" id="ARBA00022603"/>
    </source>
</evidence>
<keyword evidence="3" id="KW-0808">Transferase</keyword>
<organism evidence="6 7">
    <name type="scientific">Stephanodiscus triporus</name>
    <dbReference type="NCBI Taxonomy" id="2934178"/>
    <lineage>
        <taxon>Eukaryota</taxon>
        <taxon>Sar</taxon>
        <taxon>Stramenopiles</taxon>
        <taxon>Ochrophyta</taxon>
        <taxon>Bacillariophyta</taxon>
        <taxon>Coscinodiscophyceae</taxon>
        <taxon>Thalassiosirophycidae</taxon>
        <taxon>Stephanodiscales</taxon>
        <taxon>Stephanodiscaceae</taxon>
        <taxon>Stephanodiscus</taxon>
    </lineage>
</organism>
<comment type="similarity">
    <text evidence="1">Belongs to the methyltransferase superfamily.</text>
</comment>
<dbReference type="Proteomes" id="UP001530315">
    <property type="component" value="Unassembled WGS sequence"/>
</dbReference>
<feature type="region of interest" description="Disordered" evidence="4">
    <location>
        <begin position="419"/>
        <end position="443"/>
    </location>
</feature>
<keyword evidence="7" id="KW-1185">Reference proteome</keyword>
<feature type="compositionally biased region" description="Acidic residues" evidence="4">
    <location>
        <begin position="146"/>
        <end position="177"/>
    </location>
</feature>
<dbReference type="Pfam" id="PF08241">
    <property type="entry name" value="Methyltransf_11"/>
    <property type="match status" value="1"/>
</dbReference>